<protein>
    <submittedName>
        <fullName evidence="6">Transcriptional regulator, LysR family</fullName>
    </submittedName>
</protein>
<name>A0A1G6WN21_9GAMM</name>
<evidence type="ECO:0000259" key="5">
    <source>
        <dbReference type="PROSITE" id="PS50931"/>
    </source>
</evidence>
<sequence>MRYLPSEKPRKLAIFVAWIEQIMDRLMAARVFVEVLERGSQTAAAEALDMSRAMVSRYLAGLEAWAGVRLLHRSTRRLSLTAAGEQMLPQCREMLALAERMQALGQGLDDAPRGTLRITCSQSFAQAWLVHALQAFTERYPRVSIDLLVGSEAVNLVEARIDLALRITNQLDPNLIARRLAVCRSVVCASPDYLARHGTPQRPEDLARHNCLAYAYFGRSLWEFEHRGEASAVSVSGSLSANESMVLLEAALAGAGISLQPLYSVEALLREGRLVQLLADYRPPELGIHALYGTRRQMLPAMRLLLDFIAERLASEAHWQH</sequence>
<keyword evidence="7" id="KW-1185">Reference proteome</keyword>
<dbReference type="InterPro" id="IPR058163">
    <property type="entry name" value="LysR-type_TF_proteobact-type"/>
</dbReference>
<proteinExistence type="inferred from homology"/>
<dbReference type="Gene3D" id="1.10.10.10">
    <property type="entry name" value="Winged helix-like DNA-binding domain superfamily/Winged helix DNA-binding domain"/>
    <property type="match status" value="1"/>
</dbReference>
<evidence type="ECO:0000256" key="3">
    <source>
        <dbReference type="ARBA" id="ARBA00023125"/>
    </source>
</evidence>
<reference evidence="7" key="1">
    <citation type="submission" date="2016-10" db="EMBL/GenBank/DDBJ databases">
        <authorList>
            <person name="Varghese N."/>
            <person name="Submissions S."/>
        </authorList>
    </citation>
    <scope>NUCLEOTIDE SEQUENCE [LARGE SCALE GENOMIC DNA]</scope>
    <source>
        <strain evidence="7">DSM 26382</strain>
    </source>
</reference>
<dbReference type="SUPFAM" id="SSF46785">
    <property type="entry name" value="Winged helix' DNA-binding domain"/>
    <property type="match status" value="1"/>
</dbReference>
<accession>A0A1G6WN21</accession>
<evidence type="ECO:0000313" key="6">
    <source>
        <dbReference type="EMBL" id="SDD66486.1"/>
    </source>
</evidence>
<keyword evidence="2" id="KW-0805">Transcription regulation</keyword>
<dbReference type="AlphaFoldDB" id="A0A1G6WN21"/>
<keyword evidence="3" id="KW-0238">DNA-binding</keyword>
<dbReference type="PANTHER" id="PTHR30537:SF35">
    <property type="entry name" value="TRANSCRIPTIONAL REGULATORY PROTEIN"/>
    <property type="match status" value="1"/>
</dbReference>
<organism evidence="6 7">
    <name type="scientific">Ectopseudomonas chengduensis</name>
    <dbReference type="NCBI Taxonomy" id="489632"/>
    <lineage>
        <taxon>Bacteria</taxon>
        <taxon>Pseudomonadati</taxon>
        <taxon>Pseudomonadota</taxon>
        <taxon>Gammaproteobacteria</taxon>
        <taxon>Pseudomonadales</taxon>
        <taxon>Pseudomonadaceae</taxon>
        <taxon>Ectopseudomonas</taxon>
    </lineage>
</organism>
<dbReference type="PANTHER" id="PTHR30537">
    <property type="entry name" value="HTH-TYPE TRANSCRIPTIONAL REGULATOR"/>
    <property type="match status" value="1"/>
</dbReference>
<dbReference type="GO" id="GO:0006351">
    <property type="term" value="P:DNA-templated transcription"/>
    <property type="evidence" value="ECO:0007669"/>
    <property type="project" value="TreeGrafter"/>
</dbReference>
<evidence type="ECO:0000256" key="4">
    <source>
        <dbReference type="ARBA" id="ARBA00023163"/>
    </source>
</evidence>
<dbReference type="InterPro" id="IPR005119">
    <property type="entry name" value="LysR_subst-bd"/>
</dbReference>
<dbReference type="GO" id="GO:0003700">
    <property type="term" value="F:DNA-binding transcription factor activity"/>
    <property type="evidence" value="ECO:0007669"/>
    <property type="project" value="InterPro"/>
</dbReference>
<comment type="similarity">
    <text evidence="1">Belongs to the LysR transcriptional regulatory family.</text>
</comment>
<feature type="domain" description="HTH lysR-type" evidence="5">
    <location>
        <begin position="30"/>
        <end position="81"/>
    </location>
</feature>
<dbReference type="Pfam" id="PF00126">
    <property type="entry name" value="HTH_1"/>
    <property type="match status" value="1"/>
</dbReference>
<dbReference type="InterPro" id="IPR036388">
    <property type="entry name" value="WH-like_DNA-bd_sf"/>
</dbReference>
<dbReference type="PROSITE" id="PS50931">
    <property type="entry name" value="HTH_LYSR"/>
    <property type="match status" value="1"/>
</dbReference>
<dbReference type="SUPFAM" id="SSF53850">
    <property type="entry name" value="Periplasmic binding protein-like II"/>
    <property type="match status" value="1"/>
</dbReference>
<dbReference type="EMBL" id="FMZQ01000025">
    <property type="protein sequence ID" value="SDD66486.1"/>
    <property type="molecule type" value="Genomic_DNA"/>
</dbReference>
<dbReference type="Proteomes" id="UP000199467">
    <property type="component" value="Unassembled WGS sequence"/>
</dbReference>
<dbReference type="CDD" id="cd08422">
    <property type="entry name" value="PBP2_CrgA_like"/>
    <property type="match status" value="1"/>
</dbReference>
<evidence type="ECO:0000313" key="7">
    <source>
        <dbReference type="Proteomes" id="UP000199467"/>
    </source>
</evidence>
<dbReference type="FunFam" id="1.10.10.10:FF:000001">
    <property type="entry name" value="LysR family transcriptional regulator"/>
    <property type="match status" value="1"/>
</dbReference>
<evidence type="ECO:0000256" key="1">
    <source>
        <dbReference type="ARBA" id="ARBA00009437"/>
    </source>
</evidence>
<dbReference type="FunFam" id="3.40.190.290:FF:000001">
    <property type="entry name" value="Transcriptional regulator, LysR family"/>
    <property type="match status" value="1"/>
</dbReference>
<gene>
    <name evidence="6" type="ORF">SAMN05216576_12527</name>
</gene>
<evidence type="ECO:0000256" key="2">
    <source>
        <dbReference type="ARBA" id="ARBA00023015"/>
    </source>
</evidence>
<dbReference type="GO" id="GO:0043565">
    <property type="term" value="F:sequence-specific DNA binding"/>
    <property type="evidence" value="ECO:0007669"/>
    <property type="project" value="TreeGrafter"/>
</dbReference>
<dbReference type="Pfam" id="PF03466">
    <property type="entry name" value="LysR_substrate"/>
    <property type="match status" value="1"/>
</dbReference>
<dbReference type="Gene3D" id="3.40.190.290">
    <property type="match status" value="1"/>
</dbReference>
<dbReference type="InterPro" id="IPR000847">
    <property type="entry name" value="LysR_HTH_N"/>
</dbReference>
<keyword evidence="4" id="KW-0804">Transcription</keyword>
<dbReference type="InterPro" id="IPR036390">
    <property type="entry name" value="WH_DNA-bd_sf"/>
</dbReference>